<keyword evidence="1" id="KW-0812">Transmembrane</keyword>
<sequence length="83" mass="8517">MISRKLTAVLAASMIFGSSAAVAQSAQPLSLSQSPAVRAGAPTQKANQLEGTTIWIIGAIVVGLAIWGIIELVDNDNDEPSSP</sequence>
<name>A0A5C6TS19_9SPHN</name>
<evidence type="ECO:0000256" key="1">
    <source>
        <dbReference type="SAM" id="Phobius"/>
    </source>
</evidence>
<comment type="caution">
    <text evidence="3">The sequence shown here is derived from an EMBL/GenBank/DDBJ whole genome shotgun (WGS) entry which is preliminary data.</text>
</comment>
<keyword evidence="1" id="KW-0472">Membrane</keyword>
<dbReference type="AlphaFoldDB" id="A0A5C6TS19"/>
<feature type="chain" id="PRO_5023071436" evidence="2">
    <location>
        <begin position="24"/>
        <end position="83"/>
    </location>
</feature>
<reference evidence="3 4" key="1">
    <citation type="journal article" date="2015" name="J. Microbiol.">
        <title>Sphingosinicella ginsenosidimutans sp. nov., with ginsenoside converting activity.</title>
        <authorList>
            <person name="Kim J.K."/>
            <person name="Kang M.S."/>
            <person name="Park S.C."/>
            <person name="Kim K.M."/>
            <person name="Choi K."/>
            <person name="Yoon M.H."/>
            <person name="Im W.T."/>
        </authorList>
    </citation>
    <scope>NUCLEOTIDE SEQUENCE [LARGE SCALE GENOMIC DNA]</scope>
    <source>
        <strain evidence="3 4">BS-11</strain>
    </source>
</reference>
<evidence type="ECO:0000313" key="4">
    <source>
        <dbReference type="Proteomes" id="UP000321249"/>
    </source>
</evidence>
<dbReference type="Proteomes" id="UP000321249">
    <property type="component" value="Unassembled WGS sequence"/>
</dbReference>
<evidence type="ECO:0000313" key="3">
    <source>
        <dbReference type="EMBL" id="TXC62488.1"/>
    </source>
</evidence>
<dbReference type="RefSeq" id="WP_147041876.1">
    <property type="nucleotide sequence ID" value="NZ_BAABIR010000001.1"/>
</dbReference>
<gene>
    <name evidence="3" type="ORF">FRZ32_01735</name>
</gene>
<accession>A0A5C6TS19</accession>
<keyword evidence="1" id="KW-1133">Transmembrane helix</keyword>
<protein>
    <submittedName>
        <fullName evidence="3">Uncharacterized protein</fullName>
    </submittedName>
</protein>
<keyword evidence="2" id="KW-0732">Signal</keyword>
<evidence type="ECO:0000256" key="2">
    <source>
        <dbReference type="SAM" id="SignalP"/>
    </source>
</evidence>
<proteinExistence type="predicted"/>
<dbReference type="EMBL" id="VOQQ01000001">
    <property type="protein sequence ID" value="TXC62488.1"/>
    <property type="molecule type" value="Genomic_DNA"/>
</dbReference>
<organism evidence="3 4">
    <name type="scientific">Allosphingosinicella ginsenosidimutans</name>
    <dbReference type="NCBI Taxonomy" id="1176539"/>
    <lineage>
        <taxon>Bacteria</taxon>
        <taxon>Pseudomonadati</taxon>
        <taxon>Pseudomonadota</taxon>
        <taxon>Alphaproteobacteria</taxon>
        <taxon>Sphingomonadales</taxon>
        <taxon>Sphingomonadaceae</taxon>
        <taxon>Allosphingosinicella</taxon>
    </lineage>
</organism>
<feature type="signal peptide" evidence="2">
    <location>
        <begin position="1"/>
        <end position="23"/>
    </location>
</feature>
<dbReference type="OrthoDB" id="7597346at2"/>
<keyword evidence="4" id="KW-1185">Reference proteome</keyword>
<feature type="transmembrane region" description="Helical" evidence="1">
    <location>
        <begin position="54"/>
        <end position="73"/>
    </location>
</feature>